<protein>
    <submittedName>
        <fullName evidence="1">Uncharacterized protein</fullName>
    </submittedName>
</protein>
<gene>
    <name evidence="1" type="ORF">K503DRAFT_783164</name>
</gene>
<organism evidence="1 2">
    <name type="scientific">Rhizopogon vinicolor AM-OR11-026</name>
    <dbReference type="NCBI Taxonomy" id="1314800"/>
    <lineage>
        <taxon>Eukaryota</taxon>
        <taxon>Fungi</taxon>
        <taxon>Dikarya</taxon>
        <taxon>Basidiomycota</taxon>
        <taxon>Agaricomycotina</taxon>
        <taxon>Agaricomycetes</taxon>
        <taxon>Agaricomycetidae</taxon>
        <taxon>Boletales</taxon>
        <taxon>Suillineae</taxon>
        <taxon>Rhizopogonaceae</taxon>
        <taxon>Rhizopogon</taxon>
    </lineage>
</organism>
<sequence>MFYTTARRACEKPRWNFLLANCNPVKQGRIVQPAGAPTEGRFCGVLSASIPDRLREVLDVVVNAGHISDSFITLSIPEDTQRLDNGTLLTALPLPDKMEASIRYHYGGEIVPVRPVRASPKDPQFRQNWVHAFSNAHRPSLWVRSNRLKASKKLDCVSNYTHNKDKVKDHVSVFILFTRSSGKATMIIK</sequence>
<dbReference type="AlphaFoldDB" id="A0A1B7MZQ8"/>
<dbReference type="EMBL" id="KV448314">
    <property type="protein sequence ID" value="OAX38084.1"/>
    <property type="molecule type" value="Genomic_DNA"/>
</dbReference>
<evidence type="ECO:0000313" key="2">
    <source>
        <dbReference type="Proteomes" id="UP000092154"/>
    </source>
</evidence>
<accession>A0A1B7MZQ8</accession>
<dbReference type="InParanoid" id="A0A1B7MZQ8"/>
<reference evidence="1 2" key="1">
    <citation type="submission" date="2016-06" db="EMBL/GenBank/DDBJ databases">
        <title>Comparative genomics of the ectomycorrhizal sister species Rhizopogon vinicolor and Rhizopogon vesiculosus (Basidiomycota: Boletales) reveals a divergence of the mating type B locus.</title>
        <authorList>
            <consortium name="DOE Joint Genome Institute"/>
            <person name="Mujic A.B."/>
            <person name="Kuo A."/>
            <person name="Tritt A."/>
            <person name="Lipzen A."/>
            <person name="Chen C."/>
            <person name="Johnson J."/>
            <person name="Sharma A."/>
            <person name="Barry K."/>
            <person name="Grigoriev I.V."/>
            <person name="Spatafora J.W."/>
        </authorList>
    </citation>
    <scope>NUCLEOTIDE SEQUENCE [LARGE SCALE GENOMIC DNA]</scope>
    <source>
        <strain evidence="1 2">AM-OR11-026</strain>
    </source>
</reference>
<evidence type="ECO:0000313" key="1">
    <source>
        <dbReference type="EMBL" id="OAX38084.1"/>
    </source>
</evidence>
<dbReference type="OrthoDB" id="10584508at2759"/>
<name>A0A1B7MZQ8_9AGAM</name>
<dbReference type="Proteomes" id="UP000092154">
    <property type="component" value="Unassembled WGS sequence"/>
</dbReference>
<proteinExistence type="predicted"/>
<keyword evidence="2" id="KW-1185">Reference proteome</keyword>